<evidence type="ECO:0000256" key="4">
    <source>
        <dbReference type="ARBA" id="ARBA00022989"/>
    </source>
</evidence>
<dbReference type="PANTHER" id="PTHR30086:SF20">
    <property type="entry name" value="ARGININE EXPORTER PROTEIN ARGO-RELATED"/>
    <property type="match status" value="1"/>
</dbReference>
<keyword evidence="5 6" id="KW-0472">Membrane</keyword>
<dbReference type="Pfam" id="PF01810">
    <property type="entry name" value="LysE"/>
    <property type="match status" value="1"/>
</dbReference>
<evidence type="ECO:0000256" key="2">
    <source>
        <dbReference type="ARBA" id="ARBA00022475"/>
    </source>
</evidence>
<accession>A0A0M2P463</accession>
<proteinExistence type="predicted"/>
<organism evidence="7 8">
    <name type="scientific">Staphylococcus cohnii subsp. cohnii</name>
    <dbReference type="NCBI Taxonomy" id="74704"/>
    <lineage>
        <taxon>Bacteria</taxon>
        <taxon>Bacillati</taxon>
        <taxon>Bacillota</taxon>
        <taxon>Bacilli</taxon>
        <taxon>Bacillales</taxon>
        <taxon>Staphylococcaceae</taxon>
        <taxon>Staphylococcus</taxon>
        <taxon>Staphylococcus cohnii species complex</taxon>
    </lineage>
</organism>
<evidence type="ECO:0000313" key="8">
    <source>
        <dbReference type="Proteomes" id="UP000034455"/>
    </source>
</evidence>
<dbReference type="GeneID" id="58098313"/>
<keyword evidence="3 6" id="KW-0812">Transmembrane</keyword>
<protein>
    <submittedName>
        <fullName evidence="7">Transporter, LysE family</fullName>
    </submittedName>
</protein>
<gene>
    <name evidence="7" type="ORF">UF66_2168</name>
</gene>
<reference evidence="7 8" key="1">
    <citation type="submission" date="2015-03" db="EMBL/GenBank/DDBJ databases">
        <title>Genome Assembly of Staphylococcus cohnii subsp. cohnii strain G22B2.</title>
        <authorList>
            <person name="Nair G."/>
            <person name="Kaur G."/>
            <person name="Khatri I."/>
            <person name="Singh N.K."/>
            <person name="Sathyabama S."/>
            <person name="Maurya S.K."/>
            <person name="Subramanian S."/>
            <person name="Agrewala J.N."/>
            <person name="Mayilraj S."/>
        </authorList>
    </citation>
    <scope>NUCLEOTIDE SEQUENCE [LARGE SCALE GENOMIC DNA]</scope>
    <source>
        <strain evidence="7 8">G22B2</strain>
    </source>
</reference>
<keyword evidence="4 6" id="KW-1133">Transmembrane helix</keyword>
<dbReference type="PATRIC" id="fig|74704.6.peg.2231"/>
<feature type="transmembrane region" description="Helical" evidence="6">
    <location>
        <begin position="73"/>
        <end position="91"/>
    </location>
</feature>
<feature type="transmembrane region" description="Helical" evidence="6">
    <location>
        <begin position="144"/>
        <end position="163"/>
    </location>
</feature>
<dbReference type="InterPro" id="IPR001123">
    <property type="entry name" value="LeuE-type"/>
</dbReference>
<comment type="subcellular location">
    <subcellularLocation>
        <location evidence="1">Cell membrane</location>
        <topology evidence="1">Multi-pass membrane protein</topology>
    </subcellularLocation>
</comment>
<dbReference type="PANTHER" id="PTHR30086">
    <property type="entry name" value="ARGININE EXPORTER PROTEIN ARGO"/>
    <property type="match status" value="1"/>
</dbReference>
<evidence type="ECO:0000256" key="5">
    <source>
        <dbReference type="ARBA" id="ARBA00023136"/>
    </source>
</evidence>
<feature type="transmembrane region" description="Helical" evidence="6">
    <location>
        <begin position="184"/>
        <end position="204"/>
    </location>
</feature>
<name>A0A0M2P463_STACC</name>
<dbReference type="RefSeq" id="WP_019468230.1">
    <property type="nucleotide sequence ID" value="NZ_BKAS01000013.1"/>
</dbReference>
<evidence type="ECO:0000256" key="1">
    <source>
        <dbReference type="ARBA" id="ARBA00004651"/>
    </source>
</evidence>
<dbReference type="GO" id="GO:0005886">
    <property type="term" value="C:plasma membrane"/>
    <property type="evidence" value="ECO:0007669"/>
    <property type="project" value="UniProtKB-SubCell"/>
</dbReference>
<evidence type="ECO:0000313" key="7">
    <source>
        <dbReference type="EMBL" id="KKI64985.1"/>
    </source>
</evidence>
<dbReference type="Proteomes" id="UP000034455">
    <property type="component" value="Unassembled WGS sequence"/>
</dbReference>
<dbReference type="AlphaFoldDB" id="A0A0M2P463"/>
<keyword evidence="2" id="KW-1003">Cell membrane</keyword>
<dbReference type="EMBL" id="LAKJ01000004">
    <property type="protein sequence ID" value="KKI64985.1"/>
    <property type="molecule type" value="Genomic_DNA"/>
</dbReference>
<feature type="transmembrane region" description="Helical" evidence="6">
    <location>
        <begin position="112"/>
        <end position="138"/>
    </location>
</feature>
<feature type="transmembrane region" description="Helical" evidence="6">
    <location>
        <begin position="39"/>
        <end position="67"/>
    </location>
</feature>
<sequence length="205" mass="22679">MFQPMIHGLFLALGLILPLGAQNVFVFNQGANQKQFIKTIPVIIAAGLCDTLLIVLAVLGVSVILLSLPMLQIVIYCIGFIFLIYMAWSLWKEKPQALDRYQSMSARKQIGFALSVSLLNPHAIIDTIGVIGTNAAIYESTDKMFFTLTTIIVSWVWFIFLAIAGKVVGNIDKTGKYILILNKFSAMIIVIVACIILKQLLVILF</sequence>
<comment type="caution">
    <text evidence="7">The sequence shown here is derived from an EMBL/GenBank/DDBJ whole genome shotgun (WGS) entry which is preliminary data.</text>
</comment>
<feature type="transmembrane region" description="Helical" evidence="6">
    <location>
        <begin position="6"/>
        <end position="27"/>
    </location>
</feature>
<dbReference type="GO" id="GO:0015171">
    <property type="term" value="F:amino acid transmembrane transporter activity"/>
    <property type="evidence" value="ECO:0007669"/>
    <property type="project" value="TreeGrafter"/>
</dbReference>
<evidence type="ECO:0000256" key="6">
    <source>
        <dbReference type="SAM" id="Phobius"/>
    </source>
</evidence>
<evidence type="ECO:0000256" key="3">
    <source>
        <dbReference type="ARBA" id="ARBA00022692"/>
    </source>
</evidence>